<sequence length="94" mass="10711">MHTLTAQVHSDDYMCEVHQSLVNILRDVARQEAERGGEGDTGRERVGVDMGLAPLPIEYTRTLESMHNLLYTRVSDVDTKDTALYFSLYIFIFS</sequence>
<name>A0A9K3GSI9_9EUKA</name>
<protein>
    <submittedName>
        <fullName evidence="1">Uncharacterized protein</fullName>
    </submittedName>
</protein>
<comment type="caution">
    <text evidence="1">The sequence shown here is derived from an EMBL/GenBank/DDBJ whole genome shotgun (WGS) entry which is preliminary data.</text>
</comment>
<keyword evidence="2" id="KW-1185">Reference proteome</keyword>
<evidence type="ECO:0000313" key="1">
    <source>
        <dbReference type="EMBL" id="GIQ92756.1"/>
    </source>
</evidence>
<feature type="non-terminal residue" evidence="1">
    <location>
        <position position="1"/>
    </location>
</feature>
<evidence type="ECO:0000313" key="2">
    <source>
        <dbReference type="Proteomes" id="UP000265618"/>
    </source>
</evidence>
<dbReference type="AlphaFoldDB" id="A0A9K3GSI9"/>
<dbReference type="EMBL" id="BDIP01010464">
    <property type="protein sequence ID" value="GIQ92756.1"/>
    <property type="molecule type" value="Genomic_DNA"/>
</dbReference>
<proteinExistence type="predicted"/>
<dbReference type="Proteomes" id="UP000265618">
    <property type="component" value="Unassembled WGS sequence"/>
</dbReference>
<organism evidence="1 2">
    <name type="scientific">Kipferlia bialata</name>
    <dbReference type="NCBI Taxonomy" id="797122"/>
    <lineage>
        <taxon>Eukaryota</taxon>
        <taxon>Metamonada</taxon>
        <taxon>Carpediemonas-like organisms</taxon>
        <taxon>Kipferlia</taxon>
    </lineage>
</organism>
<gene>
    <name evidence="1" type="ORF">KIPB_016710</name>
</gene>
<accession>A0A9K3GSI9</accession>
<reference evidence="1 2" key="1">
    <citation type="journal article" date="2018" name="PLoS ONE">
        <title>The draft genome of Kipferlia bialata reveals reductive genome evolution in fornicate parasites.</title>
        <authorList>
            <person name="Tanifuji G."/>
            <person name="Takabayashi S."/>
            <person name="Kume K."/>
            <person name="Takagi M."/>
            <person name="Nakayama T."/>
            <person name="Kamikawa R."/>
            <person name="Inagaki Y."/>
            <person name="Hashimoto T."/>
        </authorList>
    </citation>
    <scope>NUCLEOTIDE SEQUENCE [LARGE SCALE GENOMIC DNA]</scope>
    <source>
        <strain evidence="1">NY0173</strain>
    </source>
</reference>